<keyword evidence="1" id="KW-1133">Transmembrane helix</keyword>
<keyword evidence="1" id="KW-0472">Membrane</keyword>
<evidence type="ECO:0000256" key="1">
    <source>
        <dbReference type="SAM" id="Phobius"/>
    </source>
</evidence>
<name>A0A850H9C4_9SPHN</name>
<keyword evidence="1" id="KW-0812">Transmembrane</keyword>
<feature type="domain" description="VWFA" evidence="2">
    <location>
        <begin position="148"/>
        <end position="212"/>
    </location>
</feature>
<evidence type="ECO:0000313" key="4">
    <source>
        <dbReference type="Proteomes" id="UP000546031"/>
    </source>
</evidence>
<keyword evidence="4" id="KW-1185">Reference proteome</keyword>
<dbReference type="RefSeq" id="WP_176271903.1">
    <property type="nucleotide sequence ID" value="NZ_JABWTA010000001.1"/>
</dbReference>
<dbReference type="InterPro" id="IPR028087">
    <property type="entry name" value="Tad_N"/>
</dbReference>
<dbReference type="InterPro" id="IPR036465">
    <property type="entry name" value="vWFA_dom_sf"/>
</dbReference>
<dbReference type="Proteomes" id="UP000546031">
    <property type="component" value="Unassembled WGS sequence"/>
</dbReference>
<dbReference type="PROSITE" id="PS50234">
    <property type="entry name" value="VWFA"/>
    <property type="match status" value="1"/>
</dbReference>
<feature type="transmembrane region" description="Helical" evidence="1">
    <location>
        <begin position="21"/>
        <end position="47"/>
    </location>
</feature>
<evidence type="ECO:0000259" key="2">
    <source>
        <dbReference type="PROSITE" id="PS50234"/>
    </source>
</evidence>
<dbReference type="AlphaFoldDB" id="A0A850H9C4"/>
<gene>
    <name evidence="3" type="ORF">HUO12_01365</name>
</gene>
<proteinExistence type="predicted"/>
<accession>A0A850H9C4</accession>
<dbReference type="InterPro" id="IPR002035">
    <property type="entry name" value="VWF_A"/>
</dbReference>
<dbReference type="Pfam" id="PF13400">
    <property type="entry name" value="Tad"/>
    <property type="match status" value="1"/>
</dbReference>
<dbReference type="SUPFAM" id="SSF53300">
    <property type="entry name" value="vWA-like"/>
    <property type="match status" value="1"/>
</dbReference>
<comment type="caution">
    <text evidence="3">The sequence shown here is derived from an EMBL/GenBank/DDBJ whole genome shotgun (WGS) entry which is preliminary data.</text>
</comment>
<reference evidence="3 4" key="1">
    <citation type="submission" date="2020-06" db="EMBL/GenBank/DDBJ databases">
        <title>Altererythrobacter lutimaris sp. nov., a marine bacterium isolated from a tidal flat.</title>
        <authorList>
            <person name="Kim D."/>
            <person name="Yoo Y."/>
            <person name="Kim J.-J."/>
        </authorList>
    </citation>
    <scope>NUCLEOTIDE SEQUENCE [LARGE SCALE GENOMIC DNA]</scope>
    <source>
        <strain evidence="3 4">JGD-16</strain>
    </source>
</reference>
<dbReference type="EMBL" id="JABWTA010000001">
    <property type="protein sequence ID" value="NVE93541.1"/>
    <property type="molecule type" value="Genomic_DNA"/>
</dbReference>
<dbReference type="Gene3D" id="3.40.50.410">
    <property type="entry name" value="von Willebrand factor, type A domain"/>
    <property type="match status" value="2"/>
</dbReference>
<sequence>MTQRRTGILSHLARDSRGNTTLMVGAALLPLMALIGGGLDMSVSYMARAKLQNACDSAVLAGRQSMEGTDWKNKNKQEAQKFFDFNFPGNAYGARNTKFDIDQNASDSQELIGTASASIPTSIMKIFGYDTIEIAVSCDAKREQGHNDVVLVLDTTGSMNDAPSAGGASKISRLRTGASGLYRALDDGSNSETRYGIVSYSHTVNIGRSLRNRDFLKEQEYINFWCNNGWCYYNTKQVHINNSSWNNVTGDDQGNLQAFRTSGDACIEERSTVGYGDSGIEIKDYIKDDDIDLLPANANDTKLQFGRYDPAIQEGESQSGCPSESSKLQKYADEASFNAAINAATARVTGGTYHDIGMLWGTRFISRTGFFASENPDDINGIPVRQHIVFMTDGKLDTGGRLYSAHGIEDFQARTQGTGTRSQKHIDRFASVCARAKSRDVTVWVIALDVTDIADIKPCATSDDHFYTSDGSDLEQVFERIGQGIGNLRLTR</sequence>
<evidence type="ECO:0000313" key="3">
    <source>
        <dbReference type="EMBL" id="NVE93541.1"/>
    </source>
</evidence>
<organism evidence="3 4">
    <name type="scientific">Altererythrobacter lutimaris</name>
    <dbReference type="NCBI Taxonomy" id="2743979"/>
    <lineage>
        <taxon>Bacteria</taxon>
        <taxon>Pseudomonadati</taxon>
        <taxon>Pseudomonadota</taxon>
        <taxon>Alphaproteobacteria</taxon>
        <taxon>Sphingomonadales</taxon>
        <taxon>Erythrobacteraceae</taxon>
        <taxon>Altererythrobacter</taxon>
    </lineage>
</organism>
<protein>
    <submittedName>
        <fullName evidence="3">Pilus assembly protein</fullName>
    </submittedName>
</protein>